<dbReference type="GO" id="GO:0005576">
    <property type="term" value="C:extracellular region"/>
    <property type="evidence" value="ECO:0007669"/>
    <property type="project" value="UniProtKB-SubCell"/>
</dbReference>
<sequence length="205" mass="22918">PHRSGQDKFCVTINPQGGKWYSRKCSNEFFALCGPPNSDTPLVYTPHYPIPSDVSMDEIKGQIRRAQSQDYICDEPVMIECSAKAENGDWVNQNTQSGETITCSKDQISCIPGQGLDCATFKVRFLCPFEENQCQELAELQAPACAGGRRCFPVQNHYICRCPPGMAYSERTRECSKMCGECSAWGDPHYSTFRGNKYDFMGACT</sequence>
<organism evidence="6 7">
    <name type="scientific">Elysia chlorotica</name>
    <name type="common">Eastern emerald elysia</name>
    <name type="synonym">Sea slug</name>
    <dbReference type="NCBI Taxonomy" id="188477"/>
    <lineage>
        <taxon>Eukaryota</taxon>
        <taxon>Metazoa</taxon>
        <taxon>Spiralia</taxon>
        <taxon>Lophotrochozoa</taxon>
        <taxon>Mollusca</taxon>
        <taxon>Gastropoda</taxon>
        <taxon>Heterobranchia</taxon>
        <taxon>Euthyneura</taxon>
        <taxon>Panpulmonata</taxon>
        <taxon>Sacoglossa</taxon>
        <taxon>Placobranchoidea</taxon>
        <taxon>Plakobranchidae</taxon>
        <taxon>Elysia</taxon>
    </lineage>
</organism>
<name>A0A3S1B3R1_ELYCH</name>
<dbReference type="InterPro" id="IPR001846">
    <property type="entry name" value="VWF_type-D"/>
</dbReference>
<feature type="non-terminal residue" evidence="6">
    <location>
        <position position="1"/>
    </location>
</feature>
<dbReference type="Pfam" id="PF00008">
    <property type="entry name" value="EGF"/>
    <property type="match status" value="1"/>
</dbReference>
<dbReference type="Pfam" id="PF00094">
    <property type="entry name" value="VWD"/>
    <property type="match status" value="1"/>
</dbReference>
<evidence type="ECO:0000256" key="1">
    <source>
        <dbReference type="ARBA" id="ARBA00004613"/>
    </source>
</evidence>
<accession>A0A3S1B3R1</accession>
<dbReference type="InterPro" id="IPR025155">
    <property type="entry name" value="WxxW_domain"/>
</dbReference>
<keyword evidence="4" id="KW-0325">Glycoprotein</keyword>
<gene>
    <name evidence="6" type="ORF">EGW08_016883</name>
</gene>
<dbReference type="STRING" id="188477.A0A3S1B3R1"/>
<protein>
    <recommendedName>
        <fullName evidence="5">VWFD domain-containing protein</fullName>
    </recommendedName>
</protein>
<evidence type="ECO:0000313" key="7">
    <source>
        <dbReference type="Proteomes" id="UP000271974"/>
    </source>
</evidence>
<keyword evidence="2" id="KW-0964">Secreted</keyword>
<evidence type="ECO:0000256" key="3">
    <source>
        <dbReference type="ARBA" id="ARBA00022729"/>
    </source>
</evidence>
<feature type="domain" description="VWFD" evidence="5">
    <location>
        <begin position="180"/>
        <end position="205"/>
    </location>
</feature>
<dbReference type="OrthoDB" id="5945029at2759"/>
<dbReference type="EMBL" id="RQTK01000748">
    <property type="protein sequence ID" value="RUS75361.1"/>
    <property type="molecule type" value="Genomic_DNA"/>
</dbReference>
<evidence type="ECO:0000256" key="4">
    <source>
        <dbReference type="ARBA" id="ARBA00023180"/>
    </source>
</evidence>
<evidence type="ECO:0000259" key="5">
    <source>
        <dbReference type="PROSITE" id="PS51233"/>
    </source>
</evidence>
<dbReference type="Proteomes" id="UP000271974">
    <property type="component" value="Unassembled WGS sequence"/>
</dbReference>
<keyword evidence="3" id="KW-0732">Signal</keyword>
<reference evidence="6 7" key="1">
    <citation type="submission" date="2019-01" db="EMBL/GenBank/DDBJ databases">
        <title>A draft genome assembly of the solar-powered sea slug Elysia chlorotica.</title>
        <authorList>
            <person name="Cai H."/>
            <person name="Li Q."/>
            <person name="Fang X."/>
            <person name="Li J."/>
            <person name="Curtis N.E."/>
            <person name="Altenburger A."/>
            <person name="Shibata T."/>
            <person name="Feng M."/>
            <person name="Maeda T."/>
            <person name="Schwartz J.A."/>
            <person name="Shigenobu S."/>
            <person name="Lundholm N."/>
            <person name="Nishiyama T."/>
            <person name="Yang H."/>
            <person name="Hasebe M."/>
            <person name="Li S."/>
            <person name="Pierce S.K."/>
            <person name="Wang J."/>
        </authorList>
    </citation>
    <scope>NUCLEOTIDE SEQUENCE [LARGE SCALE GENOMIC DNA]</scope>
    <source>
        <strain evidence="6">EC2010</strain>
        <tissue evidence="6">Whole organism of an adult</tissue>
    </source>
</reference>
<keyword evidence="7" id="KW-1185">Reference proteome</keyword>
<dbReference type="InterPro" id="IPR000742">
    <property type="entry name" value="EGF"/>
</dbReference>
<dbReference type="PROSITE" id="PS00615">
    <property type="entry name" value="C_TYPE_LECTIN_1"/>
    <property type="match status" value="1"/>
</dbReference>
<evidence type="ECO:0000313" key="6">
    <source>
        <dbReference type="EMBL" id="RUS75361.1"/>
    </source>
</evidence>
<proteinExistence type="predicted"/>
<dbReference type="PROSITE" id="PS51233">
    <property type="entry name" value="VWFD"/>
    <property type="match status" value="1"/>
</dbReference>
<comment type="subcellular location">
    <subcellularLocation>
        <location evidence="1">Secreted</location>
    </subcellularLocation>
</comment>
<dbReference type="InterPro" id="IPR018378">
    <property type="entry name" value="C-type_lectin_CS"/>
</dbReference>
<evidence type="ECO:0000256" key="2">
    <source>
        <dbReference type="ARBA" id="ARBA00022525"/>
    </source>
</evidence>
<dbReference type="Pfam" id="PF13330">
    <property type="entry name" value="Mucin2_WxxW"/>
    <property type="match status" value="1"/>
</dbReference>
<comment type="caution">
    <text evidence="6">The sequence shown here is derived from an EMBL/GenBank/DDBJ whole genome shotgun (WGS) entry which is preliminary data.</text>
</comment>
<dbReference type="AlphaFoldDB" id="A0A3S1B3R1"/>